<feature type="non-terminal residue" evidence="2">
    <location>
        <position position="1"/>
    </location>
</feature>
<evidence type="ECO:0000313" key="2">
    <source>
        <dbReference type="EMBL" id="TVU24251.1"/>
    </source>
</evidence>
<evidence type="ECO:0000313" key="3">
    <source>
        <dbReference type="Proteomes" id="UP000324897"/>
    </source>
</evidence>
<gene>
    <name evidence="2" type="ORF">EJB05_26672</name>
</gene>
<dbReference type="AlphaFoldDB" id="A0A5J9ULV7"/>
<dbReference type="PROSITE" id="PS50181">
    <property type="entry name" value="FBOX"/>
    <property type="match status" value="1"/>
</dbReference>
<accession>A0A5J9ULV7</accession>
<dbReference type="Pfam" id="PF12937">
    <property type="entry name" value="F-box-like"/>
    <property type="match status" value="1"/>
</dbReference>
<reference evidence="2 3" key="1">
    <citation type="journal article" date="2019" name="Sci. Rep.">
        <title>A high-quality genome of Eragrostis curvula grass provides insights into Poaceae evolution and supports new strategies to enhance forage quality.</title>
        <authorList>
            <person name="Carballo J."/>
            <person name="Santos B.A.C.M."/>
            <person name="Zappacosta D."/>
            <person name="Garbus I."/>
            <person name="Selva J.P."/>
            <person name="Gallo C.A."/>
            <person name="Diaz A."/>
            <person name="Albertini E."/>
            <person name="Caccamo M."/>
            <person name="Echenique V."/>
        </authorList>
    </citation>
    <scope>NUCLEOTIDE SEQUENCE [LARGE SCALE GENOMIC DNA]</scope>
    <source>
        <strain evidence="3">cv. Victoria</strain>
        <tissue evidence="2">Leaf</tissue>
    </source>
</reference>
<dbReference type="InterPro" id="IPR005174">
    <property type="entry name" value="KIB1-4_b-propeller"/>
</dbReference>
<dbReference type="SUPFAM" id="SSF81383">
    <property type="entry name" value="F-box domain"/>
    <property type="match status" value="3"/>
</dbReference>
<dbReference type="Pfam" id="PF03478">
    <property type="entry name" value="Beta-prop_KIB1-4"/>
    <property type="match status" value="1"/>
</dbReference>
<sequence>MGAWPSKATAARSSPPPPWSALTPKLLHVVLRRLSSDADRLRFATVCRHWRHVANQFRSGWSALPPAIAERVLRFLPAPADRVHFASVCRRWRRIARQFSSPWPDLQPELAFLVLRRLTRSYAERVRFAAVCRHWRDVARQYSPLLPPALPWLCFNSGICESLPDGKTHILRSKEHESCCGSFGNWLLFKEINGDNCSLKNPLTGDTLSLPTHCKQPLQMSMDGRVQMPSKKKSTHFDIKKVIVCAGDFIVALVSYEYNSSREVVCCRPGMSSWSMGLCYGYQSFQDMAVHMGKVYTVENGGDLFLHKVTEDSDTREPKISRIERVMRAPVKLDRSSRCYLVNSITGRLLLVLWFLPYCNSLEDRGKGLKLKVFEADFEMCLWVEVEKLDDQVLFVSSNCSKAMRASTDDIYLQANKIYVIDCNIMSWHFWPKHDTATCMYDMCSKVVLPISLGERMFGRSKAAWFFH</sequence>
<name>A0A5J9ULV7_9POAL</name>
<dbReference type="Gramene" id="TVU24251">
    <property type="protein sequence ID" value="TVU24251"/>
    <property type="gene ID" value="EJB05_26672"/>
</dbReference>
<evidence type="ECO:0000259" key="1">
    <source>
        <dbReference type="PROSITE" id="PS50181"/>
    </source>
</evidence>
<dbReference type="OrthoDB" id="691051at2759"/>
<dbReference type="PANTHER" id="PTHR33110:SF79">
    <property type="entry name" value="OS12G0155900 PROTEIN"/>
    <property type="match status" value="1"/>
</dbReference>
<dbReference type="Pfam" id="PF00646">
    <property type="entry name" value="F-box"/>
    <property type="match status" value="2"/>
</dbReference>
<dbReference type="SMART" id="SM00256">
    <property type="entry name" value="FBOX"/>
    <property type="match status" value="2"/>
</dbReference>
<feature type="domain" description="F-box" evidence="1">
    <location>
        <begin position="58"/>
        <end position="106"/>
    </location>
</feature>
<dbReference type="CDD" id="cd09917">
    <property type="entry name" value="F-box_SF"/>
    <property type="match status" value="2"/>
</dbReference>
<proteinExistence type="predicted"/>
<dbReference type="Gene3D" id="1.20.1280.50">
    <property type="match status" value="3"/>
</dbReference>
<dbReference type="InterPro" id="IPR001810">
    <property type="entry name" value="F-box_dom"/>
</dbReference>
<comment type="caution">
    <text evidence="2">The sequence shown here is derived from an EMBL/GenBank/DDBJ whole genome shotgun (WGS) entry which is preliminary data.</text>
</comment>
<dbReference type="Proteomes" id="UP000324897">
    <property type="component" value="Chromosome 2"/>
</dbReference>
<dbReference type="EMBL" id="RWGY01000013">
    <property type="protein sequence ID" value="TVU24251.1"/>
    <property type="molecule type" value="Genomic_DNA"/>
</dbReference>
<dbReference type="PANTHER" id="PTHR33110">
    <property type="entry name" value="F-BOX/KELCH-REPEAT PROTEIN-RELATED"/>
    <property type="match status" value="1"/>
</dbReference>
<keyword evidence="3" id="KW-1185">Reference proteome</keyword>
<organism evidence="2 3">
    <name type="scientific">Eragrostis curvula</name>
    <name type="common">weeping love grass</name>
    <dbReference type="NCBI Taxonomy" id="38414"/>
    <lineage>
        <taxon>Eukaryota</taxon>
        <taxon>Viridiplantae</taxon>
        <taxon>Streptophyta</taxon>
        <taxon>Embryophyta</taxon>
        <taxon>Tracheophyta</taxon>
        <taxon>Spermatophyta</taxon>
        <taxon>Magnoliopsida</taxon>
        <taxon>Liliopsida</taxon>
        <taxon>Poales</taxon>
        <taxon>Poaceae</taxon>
        <taxon>PACMAD clade</taxon>
        <taxon>Chloridoideae</taxon>
        <taxon>Eragrostideae</taxon>
        <taxon>Eragrostidinae</taxon>
        <taxon>Eragrostis</taxon>
    </lineage>
</organism>
<protein>
    <recommendedName>
        <fullName evidence="1">F-box domain-containing protein</fullName>
    </recommendedName>
</protein>
<dbReference type="InterPro" id="IPR036047">
    <property type="entry name" value="F-box-like_dom_sf"/>
</dbReference>